<keyword evidence="1" id="KW-0812">Transmembrane</keyword>
<evidence type="ECO:0000313" key="4">
    <source>
        <dbReference type="EMBL" id="NKX51240.1"/>
    </source>
</evidence>
<dbReference type="InterPro" id="IPR002823">
    <property type="entry name" value="DUF112_TM"/>
</dbReference>
<keyword evidence="1" id="KW-0472">Membrane</keyword>
<accession>A0ABX1JRC8</accession>
<evidence type="ECO:0000259" key="3">
    <source>
        <dbReference type="Pfam" id="PF01970"/>
    </source>
</evidence>
<dbReference type="PANTHER" id="PTHR35342">
    <property type="entry name" value="TRICARBOXYLIC TRANSPORT PROTEIN"/>
    <property type="match status" value="1"/>
</dbReference>
<reference evidence="4 5" key="1">
    <citation type="submission" date="2020-04" db="EMBL/GenBank/DDBJ databases">
        <authorList>
            <person name="Liu S."/>
        </authorList>
    </citation>
    <scope>NUCLEOTIDE SEQUENCE [LARGE SCALE GENOMIC DNA]</scope>
    <source>
        <strain evidence="4 5">CGMCC 1.15091</strain>
    </source>
</reference>
<keyword evidence="2" id="KW-0732">Signal</keyword>
<feature type="non-terminal residue" evidence="4">
    <location>
        <position position="1"/>
    </location>
</feature>
<keyword evidence="1" id="KW-1133">Transmembrane helix</keyword>
<organism evidence="4 5">
    <name type="scientific">Arthrobacter deserti</name>
    <dbReference type="NCBI Taxonomy" id="1742687"/>
    <lineage>
        <taxon>Bacteria</taxon>
        <taxon>Bacillati</taxon>
        <taxon>Actinomycetota</taxon>
        <taxon>Actinomycetes</taxon>
        <taxon>Micrococcales</taxon>
        <taxon>Micrococcaceae</taxon>
        <taxon>Arthrobacter</taxon>
    </lineage>
</organism>
<evidence type="ECO:0000256" key="1">
    <source>
        <dbReference type="SAM" id="Phobius"/>
    </source>
</evidence>
<proteinExistence type="predicted"/>
<comment type="caution">
    <text evidence="4">The sequence shown here is derived from an EMBL/GenBank/DDBJ whole genome shotgun (WGS) entry which is preliminary data.</text>
</comment>
<evidence type="ECO:0000256" key="2">
    <source>
        <dbReference type="SAM" id="SignalP"/>
    </source>
</evidence>
<name>A0ABX1JRC8_9MICC</name>
<dbReference type="Proteomes" id="UP000523795">
    <property type="component" value="Unassembled WGS sequence"/>
</dbReference>
<sequence>AMGALLALGLPTSATAAIMLAAFQQYGLQPGPLLFERNADLVWAPLASLFVGLVMLLVLNLPFAPLWAKLLLIPKHYLYAGITVFCGLG</sequence>
<feature type="domain" description="DUF112" evidence="3">
    <location>
        <begin position="1"/>
        <end position="88"/>
    </location>
</feature>
<dbReference type="Pfam" id="PF01970">
    <property type="entry name" value="TctA"/>
    <property type="match status" value="1"/>
</dbReference>
<feature type="non-terminal residue" evidence="4">
    <location>
        <position position="89"/>
    </location>
</feature>
<dbReference type="PANTHER" id="PTHR35342:SF5">
    <property type="entry name" value="TRICARBOXYLIC TRANSPORT PROTEIN"/>
    <property type="match status" value="1"/>
</dbReference>
<evidence type="ECO:0000313" key="5">
    <source>
        <dbReference type="Proteomes" id="UP000523795"/>
    </source>
</evidence>
<keyword evidence="5" id="KW-1185">Reference proteome</keyword>
<dbReference type="EMBL" id="JAAZSR010000195">
    <property type="protein sequence ID" value="NKX51240.1"/>
    <property type="molecule type" value="Genomic_DNA"/>
</dbReference>
<feature type="signal peptide" evidence="2">
    <location>
        <begin position="1"/>
        <end position="16"/>
    </location>
</feature>
<feature type="chain" id="PRO_5045971639" evidence="2">
    <location>
        <begin position="17"/>
        <end position="89"/>
    </location>
</feature>
<protein>
    <submittedName>
        <fullName evidence="4">Tripartite tricarboxylate transporter permease</fullName>
    </submittedName>
</protein>
<feature type="transmembrane region" description="Helical" evidence="1">
    <location>
        <begin position="42"/>
        <end position="68"/>
    </location>
</feature>
<gene>
    <name evidence="4" type="ORF">HER39_11825</name>
</gene>